<dbReference type="InterPro" id="IPR006102">
    <property type="entry name" value="Ig-like_GH2"/>
</dbReference>
<name>A0ABX1X255_9BACL</name>
<gene>
    <name evidence="10" type="ORF">GC096_00310</name>
</gene>
<dbReference type="Pfam" id="PF02836">
    <property type="entry name" value="Glyco_hydro_2_C"/>
    <property type="match status" value="1"/>
</dbReference>
<dbReference type="InterPro" id="IPR017853">
    <property type="entry name" value="GH"/>
</dbReference>
<accession>A0ABX1X255</accession>
<dbReference type="SUPFAM" id="SSF74650">
    <property type="entry name" value="Galactose mutarotase-like"/>
    <property type="match status" value="1"/>
</dbReference>
<evidence type="ECO:0000256" key="4">
    <source>
        <dbReference type="ARBA" id="ARBA00022801"/>
    </source>
</evidence>
<dbReference type="InterPro" id="IPR050347">
    <property type="entry name" value="Bact_Beta-galactosidase"/>
</dbReference>
<dbReference type="EMBL" id="WHNY01000004">
    <property type="protein sequence ID" value="NOU62487.1"/>
    <property type="molecule type" value="Genomic_DNA"/>
</dbReference>
<dbReference type="PRINTS" id="PR00132">
    <property type="entry name" value="GLHYDRLASE2"/>
</dbReference>
<feature type="domain" description="Glycoside hydrolase family 2 immunoglobulin-like beta-sandwich" evidence="7">
    <location>
        <begin position="206"/>
        <end position="309"/>
    </location>
</feature>
<dbReference type="InterPro" id="IPR013783">
    <property type="entry name" value="Ig-like_fold"/>
</dbReference>
<dbReference type="InterPro" id="IPR006104">
    <property type="entry name" value="Glyco_hydro_2_N"/>
</dbReference>
<dbReference type="InterPro" id="IPR036156">
    <property type="entry name" value="Beta-gal/glucu_dom_sf"/>
</dbReference>
<organism evidence="10 11">
    <name type="scientific">Paenibacillus plantarum</name>
    <dbReference type="NCBI Taxonomy" id="2654975"/>
    <lineage>
        <taxon>Bacteria</taxon>
        <taxon>Bacillati</taxon>
        <taxon>Bacillota</taxon>
        <taxon>Bacilli</taxon>
        <taxon>Bacillales</taxon>
        <taxon>Paenibacillaceae</taxon>
        <taxon>Paenibacillus</taxon>
    </lineage>
</organism>
<dbReference type="RefSeq" id="WP_171628307.1">
    <property type="nucleotide sequence ID" value="NZ_WHNY01000004.1"/>
</dbReference>
<sequence>MRNKKTLSMYLIVMMLVTCIVQFAPQSAEANAVWPRPQIVPIPASVSGVANPVISLGGTWKFNMSTPANFWQNTTDPSSWSDIQVPGEAYMQNFNIIQNYEYPYKKLVSIPSDYNGKRVILRFEGVYSYARVWVNGNYIRDHNGGFSGWDADITNYVTPGQSAWITVGVTDKSNDISNEDQYAKHNIGGILRDVKLVALPQNYATRLHASTDFDATYTNATLNVSGAVYFNGASHATLNFSLKDPQGNQVAISPSSMSLSASAAESTVSIPVPNPQKWDAEHPNLYTLTANLDVGGSTVQTISKKIGFRKIVKTGNQVFVNGKEIKLRGVNVHDIDPLLGRATNDALDDATVAKFVDGNNNFIRTSHYPRSDAFLDAADKYGIYVEEESAVVWQGAEFGTNPNTISDTNFTASYMNQFSEMLEKDLSHPSIIMWSLGNETAWGSNFQKELDYAKAEDPTRLTIVSWGNTATDINSSHYPNYNGNMAPSATQPTLHDEYVHVNAYNTATQQRDPNTRNFWGESIKKFWENIFPTTGALGGAIWASTDEVFDSPNGSKGYGEWGIIDGWRRDKPEFWLTKKAYSPIRITDAPVANPGSGNSLQIPIKNWFDHTNFNEVSFKWSVGSDSGSITNLNIVPHGNGTLVIPARNWQNGDIVNIQAMKSSKLIDEYNLTIGTPVKTFPAVQGPAPSVTENASSFTVAGSNFSVVFSKTSGQVTSGTYNGSTIIVGGPRINMAPVDLPAWSLSSISHSVQGNQAVISISGTYGTVGASFTVSVDGAGLVTTGYSITNPIAGAKETGVIYDVSGSVDRLSWDRKGLWSAYPSDHIGRNTGVANKVSGNNDTYRVKPTWPWSQDMKDFFLYGSNDVGGRATNDFRSQKEYITYASAIMAGSNNRLRVESDSTAAVRMEINKNWVDDRDSSITYIGTWTAYSDAGDYKGTEKYSNTVGAYAQYTFTGTGISFIGPKNYNLGTADIYIDGTLAQANVNLNAASKNFQQVLYSAAGLSNGTHTIKVVVKSGYVVVDAFVPSGGSSPSIAMAINNQWGYDDLDWGNYETAITVPSGYNNTVKMRFTDNDIYSVAYNPVTVTTNDNTTGAGSNQFNYVGSWSYYGSQSGAYQNDNHYSNTANNYFQVAFNGTKIQWFGAKASNVGIAAVSIDGGAEINVDQYAATRSDNVLLFTSPTLSSGSHTLKVRVTGTKNANSSGTFITADRVDVTN</sequence>
<reference evidence="10 11" key="1">
    <citation type="submission" date="2019-10" db="EMBL/GenBank/DDBJ databases">
        <title>Description of Paenibacillus humi sp. nov.</title>
        <authorList>
            <person name="Carlier A."/>
            <person name="Qi S."/>
        </authorList>
    </citation>
    <scope>NUCLEOTIDE SEQUENCE [LARGE SCALE GENOMIC DNA]</scope>
    <source>
        <strain evidence="10 11">LMG 31461</strain>
    </source>
</reference>
<dbReference type="InterPro" id="IPR006103">
    <property type="entry name" value="Glyco_hydro_2_cat"/>
</dbReference>
<evidence type="ECO:0000313" key="10">
    <source>
        <dbReference type="EMBL" id="NOU62487.1"/>
    </source>
</evidence>
<dbReference type="InterPro" id="IPR008979">
    <property type="entry name" value="Galactose-bd-like_sf"/>
</dbReference>
<evidence type="ECO:0000256" key="5">
    <source>
        <dbReference type="ARBA" id="ARBA00023295"/>
    </source>
</evidence>
<evidence type="ECO:0000256" key="3">
    <source>
        <dbReference type="ARBA" id="ARBA00012756"/>
    </source>
</evidence>
<keyword evidence="11" id="KW-1185">Reference proteome</keyword>
<evidence type="ECO:0000256" key="2">
    <source>
        <dbReference type="ARBA" id="ARBA00007401"/>
    </source>
</evidence>
<comment type="caution">
    <text evidence="10">The sequence shown here is derived from an EMBL/GenBank/DDBJ whole genome shotgun (WGS) entry which is preliminary data.</text>
</comment>
<protein>
    <recommendedName>
        <fullName evidence="3">beta-galactosidase</fullName>
        <ecNumber evidence="3">3.2.1.23</ecNumber>
    </recommendedName>
</protein>
<dbReference type="InterPro" id="IPR011013">
    <property type="entry name" value="Gal_mutarotase_sf_dom"/>
</dbReference>
<evidence type="ECO:0000256" key="6">
    <source>
        <dbReference type="SAM" id="SignalP"/>
    </source>
</evidence>
<dbReference type="InterPro" id="IPR006101">
    <property type="entry name" value="Glyco_hydro_2"/>
</dbReference>
<comment type="catalytic activity">
    <reaction evidence="1">
        <text>Hydrolysis of terminal non-reducing beta-D-galactose residues in beta-D-galactosides.</text>
        <dbReference type="EC" id="3.2.1.23"/>
    </reaction>
</comment>
<dbReference type="Gene3D" id="2.60.120.260">
    <property type="entry name" value="Galactose-binding domain-like"/>
    <property type="match status" value="3"/>
</dbReference>
<dbReference type="PANTHER" id="PTHR46323">
    <property type="entry name" value="BETA-GALACTOSIDASE"/>
    <property type="match status" value="1"/>
</dbReference>
<dbReference type="SUPFAM" id="SSF49303">
    <property type="entry name" value="beta-Galactosidase/glucuronidase domain"/>
    <property type="match status" value="1"/>
</dbReference>
<feature type="signal peptide" evidence="6">
    <location>
        <begin position="1"/>
        <end position="30"/>
    </location>
</feature>
<proteinExistence type="inferred from homology"/>
<dbReference type="Gene3D" id="3.20.20.80">
    <property type="entry name" value="Glycosidases"/>
    <property type="match status" value="1"/>
</dbReference>
<evidence type="ECO:0000259" key="9">
    <source>
        <dbReference type="Pfam" id="PF02837"/>
    </source>
</evidence>
<dbReference type="PANTHER" id="PTHR46323:SF2">
    <property type="entry name" value="BETA-GALACTOSIDASE"/>
    <property type="match status" value="1"/>
</dbReference>
<dbReference type="SUPFAM" id="SSF49785">
    <property type="entry name" value="Galactose-binding domain-like"/>
    <property type="match status" value="1"/>
</dbReference>
<feature type="chain" id="PRO_5046796796" description="beta-galactosidase" evidence="6">
    <location>
        <begin position="31"/>
        <end position="1216"/>
    </location>
</feature>
<evidence type="ECO:0000259" key="7">
    <source>
        <dbReference type="Pfam" id="PF00703"/>
    </source>
</evidence>
<dbReference type="Pfam" id="PF00703">
    <property type="entry name" value="Glyco_hydro_2"/>
    <property type="match status" value="1"/>
</dbReference>
<keyword evidence="5" id="KW-0326">Glycosidase</keyword>
<evidence type="ECO:0000256" key="1">
    <source>
        <dbReference type="ARBA" id="ARBA00001412"/>
    </source>
</evidence>
<evidence type="ECO:0000259" key="8">
    <source>
        <dbReference type="Pfam" id="PF02836"/>
    </source>
</evidence>
<feature type="domain" description="Glycoside hydrolase family 2 catalytic" evidence="8">
    <location>
        <begin position="315"/>
        <end position="480"/>
    </location>
</feature>
<dbReference type="Proteomes" id="UP000653578">
    <property type="component" value="Unassembled WGS sequence"/>
</dbReference>
<feature type="domain" description="Glycosyl hydrolases family 2 sugar binding" evidence="9">
    <location>
        <begin position="65"/>
        <end position="200"/>
    </location>
</feature>
<dbReference type="EC" id="3.2.1.23" evidence="3"/>
<dbReference type="Pfam" id="PF02837">
    <property type="entry name" value="Glyco_hydro_2_N"/>
    <property type="match status" value="1"/>
</dbReference>
<comment type="similarity">
    <text evidence="2">Belongs to the glycosyl hydrolase 2 family.</text>
</comment>
<dbReference type="SUPFAM" id="SSF51445">
    <property type="entry name" value="(Trans)glycosidases"/>
    <property type="match status" value="1"/>
</dbReference>
<evidence type="ECO:0000313" key="11">
    <source>
        <dbReference type="Proteomes" id="UP000653578"/>
    </source>
</evidence>
<keyword evidence="6" id="KW-0732">Signal</keyword>
<dbReference type="Gene3D" id="2.60.40.10">
    <property type="entry name" value="Immunoglobulins"/>
    <property type="match status" value="1"/>
</dbReference>
<keyword evidence="4" id="KW-0378">Hydrolase</keyword>